<comment type="caution">
    <text evidence="2">The sequence shown here is derived from an EMBL/GenBank/DDBJ whole genome shotgun (WGS) entry which is preliminary data.</text>
</comment>
<feature type="compositionally biased region" description="Polar residues" evidence="1">
    <location>
        <begin position="34"/>
        <end position="62"/>
    </location>
</feature>
<dbReference type="AlphaFoldDB" id="A0A561BUM5"/>
<feature type="compositionally biased region" description="Polar residues" evidence="1">
    <location>
        <begin position="82"/>
        <end position="100"/>
    </location>
</feature>
<evidence type="ECO:0000313" key="2">
    <source>
        <dbReference type="EMBL" id="TWD82614.1"/>
    </source>
</evidence>
<dbReference type="Proteomes" id="UP000318380">
    <property type="component" value="Unassembled WGS sequence"/>
</dbReference>
<dbReference type="EMBL" id="VIVK01000001">
    <property type="protein sequence ID" value="TWD82614.1"/>
    <property type="molecule type" value="Genomic_DNA"/>
</dbReference>
<accession>A0A561BUM5</accession>
<keyword evidence="3" id="KW-1185">Reference proteome</keyword>
<sequence>MGQADTSPSDVDATSSSALFIRVEKSSVRRGQIRANSCQVARPNSITPSSSERPSRNLSPATDSGPCRKAQPPVGVPADPSGSVTTPSRLMNSITMTRPTMGSFRRVRTDR</sequence>
<feature type="compositionally biased region" description="Polar residues" evidence="1">
    <location>
        <begin position="1"/>
        <end position="18"/>
    </location>
</feature>
<gene>
    <name evidence="2" type="ORF">FB561_3750</name>
</gene>
<reference evidence="2 3" key="1">
    <citation type="submission" date="2019-06" db="EMBL/GenBank/DDBJ databases">
        <title>Sequencing the genomes of 1000 actinobacteria strains.</title>
        <authorList>
            <person name="Klenk H.-P."/>
        </authorList>
    </citation>
    <scope>NUCLEOTIDE SEQUENCE [LARGE SCALE GENOMIC DNA]</scope>
    <source>
        <strain evidence="2 3">DSM 24683</strain>
    </source>
</reference>
<organism evidence="2 3">
    <name type="scientific">Kribbella amoyensis</name>
    <dbReference type="NCBI Taxonomy" id="996641"/>
    <lineage>
        <taxon>Bacteria</taxon>
        <taxon>Bacillati</taxon>
        <taxon>Actinomycetota</taxon>
        <taxon>Actinomycetes</taxon>
        <taxon>Propionibacteriales</taxon>
        <taxon>Kribbellaceae</taxon>
        <taxon>Kribbella</taxon>
    </lineage>
</organism>
<name>A0A561BUM5_9ACTN</name>
<feature type="region of interest" description="Disordered" evidence="1">
    <location>
        <begin position="1"/>
        <end position="111"/>
    </location>
</feature>
<protein>
    <submittedName>
        <fullName evidence="2">Uncharacterized protein</fullName>
    </submittedName>
</protein>
<evidence type="ECO:0000313" key="3">
    <source>
        <dbReference type="Proteomes" id="UP000318380"/>
    </source>
</evidence>
<evidence type="ECO:0000256" key="1">
    <source>
        <dbReference type="SAM" id="MobiDB-lite"/>
    </source>
</evidence>
<proteinExistence type="predicted"/>